<feature type="region of interest" description="Disordered" evidence="1">
    <location>
        <begin position="1"/>
        <end position="39"/>
    </location>
</feature>
<dbReference type="PANTHER" id="PTHR42032:SF1">
    <property type="entry name" value="YALI0E30679P"/>
    <property type="match status" value="1"/>
</dbReference>
<dbReference type="EMBL" id="JAULSV010000004">
    <property type="protein sequence ID" value="KAK0646388.1"/>
    <property type="molecule type" value="Genomic_DNA"/>
</dbReference>
<gene>
    <name evidence="3" type="ORF">B0T16DRAFT_328654</name>
</gene>
<name>A0AA40CR35_9PEZI</name>
<feature type="transmembrane region" description="Helical" evidence="2">
    <location>
        <begin position="237"/>
        <end position="261"/>
    </location>
</feature>
<protein>
    <submittedName>
        <fullName evidence="3">Uncharacterized protein</fullName>
    </submittedName>
</protein>
<feature type="region of interest" description="Disordered" evidence="1">
    <location>
        <begin position="188"/>
        <end position="220"/>
    </location>
</feature>
<keyword evidence="2" id="KW-0812">Transmembrane</keyword>
<evidence type="ECO:0000256" key="1">
    <source>
        <dbReference type="SAM" id="MobiDB-lite"/>
    </source>
</evidence>
<dbReference type="AlphaFoldDB" id="A0AA40CR35"/>
<comment type="caution">
    <text evidence="3">The sequence shown here is derived from an EMBL/GenBank/DDBJ whole genome shotgun (WGS) entry which is preliminary data.</text>
</comment>
<feature type="transmembrane region" description="Helical" evidence="2">
    <location>
        <begin position="443"/>
        <end position="471"/>
    </location>
</feature>
<feature type="region of interest" description="Disordered" evidence="1">
    <location>
        <begin position="478"/>
        <end position="515"/>
    </location>
</feature>
<organism evidence="3 4">
    <name type="scientific">Cercophora newfieldiana</name>
    <dbReference type="NCBI Taxonomy" id="92897"/>
    <lineage>
        <taxon>Eukaryota</taxon>
        <taxon>Fungi</taxon>
        <taxon>Dikarya</taxon>
        <taxon>Ascomycota</taxon>
        <taxon>Pezizomycotina</taxon>
        <taxon>Sordariomycetes</taxon>
        <taxon>Sordariomycetidae</taxon>
        <taxon>Sordariales</taxon>
        <taxon>Lasiosphaeriaceae</taxon>
        <taxon>Cercophora</taxon>
    </lineage>
</organism>
<evidence type="ECO:0000313" key="4">
    <source>
        <dbReference type="Proteomes" id="UP001174936"/>
    </source>
</evidence>
<accession>A0AA40CR35</accession>
<keyword evidence="4" id="KW-1185">Reference proteome</keyword>
<dbReference type="PANTHER" id="PTHR42032">
    <property type="entry name" value="YALI0E30679P"/>
    <property type="match status" value="1"/>
</dbReference>
<feature type="transmembrane region" description="Helical" evidence="2">
    <location>
        <begin position="145"/>
        <end position="166"/>
    </location>
</feature>
<keyword evidence="2" id="KW-1133">Transmembrane helix</keyword>
<reference evidence="3" key="1">
    <citation type="submission" date="2023-06" db="EMBL/GenBank/DDBJ databases">
        <title>Genome-scale phylogeny and comparative genomics of the fungal order Sordariales.</title>
        <authorList>
            <consortium name="Lawrence Berkeley National Laboratory"/>
            <person name="Hensen N."/>
            <person name="Bonometti L."/>
            <person name="Westerberg I."/>
            <person name="Brannstrom I.O."/>
            <person name="Guillou S."/>
            <person name="Cros-Aarteil S."/>
            <person name="Calhoun S."/>
            <person name="Haridas S."/>
            <person name="Kuo A."/>
            <person name="Mondo S."/>
            <person name="Pangilinan J."/>
            <person name="Riley R."/>
            <person name="Labutti K."/>
            <person name="Andreopoulos B."/>
            <person name="Lipzen A."/>
            <person name="Chen C."/>
            <person name="Yanf M."/>
            <person name="Daum C."/>
            <person name="Ng V."/>
            <person name="Clum A."/>
            <person name="Steindorff A."/>
            <person name="Ohm R."/>
            <person name="Martin F."/>
            <person name="Silar P."/>
            <person name="Natvig D."/>
            <person name="Lalanne C."/>
            <person name="Gautier V."/>
            <person name="Ament-Velasquez S.L."/>
            <person name="Kruys A."/>
            <person name="Hutchinson M.I."/>
            <person name="Powell A.J."/>
            <person name="Barry K."/>
            <person name="Miller A.N."/>
            <person name="Grigoriev I.V."/>
            <person name="Debuchy R."/>
            <person name="Gladieux P."/>
            <person name="Thoren M.H."/>
            <person name="Johannesson H."/>
        </authorList>
    </citation>
    <scope>NUCLEOTIDE SEQUENCE</scope>
    <source>
        <strain evidence="3">SMH2532-1</strain>
    </source>
</reference>
<proteinExistence type="predicted"/>
<sequence length="515" mass="56037">MATAIEATLSPRSGVAAASNEPKSPAATSTGADASPTPVGFHSLRRAVTVDEGGVGPGYSARWRPNSGDFNPRLSFDGERRRSSTFSEYSLSEAKRNLHEDILNPGGAGMVTNENKWTWVPLLFALLPALGGMVHANGAAFMSDIMLLGLAGVFLNWSVTQPWVWYQSAQEVRAREEMVVEMALEDDSDDMGGVSPLSTPPKARSLDDVPEEEAMPQPEAAKLDPGRVARRALDELYLHEVAALFMAFVAPILAAGILHMVRTQLSRPSEGWVSNFHLTVFCLAAEITPLGHAIKLVRARTLHLQRVVHSNPYHEDKVSPAQVQELAKRMEELEARMVTLSETTTTAALTANETGFSAADLQRQQASVARNVRNSIQPELDALNRAVRRYEKKATVLASLTEARLGALDTRLNDAISLAAAATKARTSEWKSLANLGKTMAEWVVWLLMLPIYTVLKMCILPLTTMAALLGSSRRSREDSRLGVRPGVASATGKKGDRPMRAVSTDRLPSRLSRK</sequence>
<evidence type="ECO:0000313" key="3">
    <source>
        <dbReference type="EMBL" id="KAK0646388.1"/>
    </source>
</evidence>
<feature type="transmembrane region" description="Helical" evidence="2">
    <location>
        <begin position="119"/>
        <end position="139"/>
    </location>
</feature>
<dbReference type="Proteomes" id="UP001174936">
    <property type="component" value="Unassembled WGS sequence"/>
</dbReference>
<keyword evidence="2" id="KW-0472">Membrane</keyword>
<evidence type="ECO:0000256" key="2">
    <source>
        <dbReference type="SAM" id="Phobius"/>
    </source>
</evidence>